<feature type="transmembrane region" description="Helical" evidence="1">
    <location>
        <begin position="36"/>
        <end position="59"/>
    </location>
</feature>
<keyword evidence="1" id="KW-0812">Transmembrane</keyword>
<sequence>MSGSDSFLNIDQTFTPTTSTISTKEWVITNRQPLRIAIGVFSLLHSCQVILPCLMIPLLRLLGIGRSGVIKGGLAAKSQSHKPQEQIKAGSAFAKSQSIAMGGTLMRVPSVDELLVALSVLVFGLVLIIWSDV</sequence>
<evidence type="ECO:0000313" key="2">
    <source>
        <dbReference type="EMBL" id="KZS92277.1"/>
    </source>
</evidence>
<dbReference type="InterPro" id="IPR038213">
    <property type="entry name" value="IFI6/IFI27-like_sf"/>
</dbReference>
<feature type="transmembrane region" description="Helical" evidence="1">
    <location>
        <begin position="114"/>
        <end position="131"/>
    </location>
</feature>
<name>A0A164TDB6_9AGAM</name>
<dbReference type="Gene3D" id="6.10.110.10">
    <property type="match status" value="1"/>
</dbReference>
<evidence type="ECO:0000256" key="1">
    <source>
        <dbReference type="SAM" id="Phobius"/>
    </source>
</evidence>
<dbReference type="Proteomes" id="UP000076722">
    <property type="component" value="Unassembled WGS sequence"/>
</dbReference>
<reference evidence="2 3" key="1">
    <citation type="journal article" date="2016" name="Mol. Biol. Evol.">
        <title>Comparative Genomics of Early-Diverging Mushroom-Forming Fungi Provides Insights into the Origins of Lignocellulose Decay Capabilities.</title>
        <authorList>
            <person name="Nagy L.G."/>
            <person name="Riley R."/>
            <person name="Tritt A."/>
            <person name="Adam C."/>
            <person name="Daum C."/>
            <person name="Floudas D."/>
            <person name="Sun H."/>
            <person name="Yadav J.S."/>
            <person name="Pangilinan J."/>
            <person name="Larsson K.H."/>
            <person name="Matsuura K."/>
            <person name="Barry K."/>
            <person name="Labutti K."/>
            <person name="Kuo R."/>
            <person name="Ohm R.A."/>
            <person name="Bhattacharya S.S."/>
            <person name="Shirouzu T."/>
            <person name="Yoshinaga Y."/>
            <person name="Martin F.M."/>
            <person name="Grigoriev I.V."/>
            <person name="Hibbett D.S."/>
        </authorList>
    </citation>
    <scope>NUCLEOTIDE SEQUENCE [LARGE SCALE GENOMIC DNA]</scope>
    <source>
        <strain evidence="2 3">HHB9708</strain>
    </source>
</reference>
<accession>A0A164TDB6</accession>
<evidence type="ECO:0000313" key="3">
    <source>
        <dbReference type="Proteomes" id="UP000076722"/>
    </source>
</evidence>
<keyword evidence="3" id="KW-1185">Reference proteome</keyword>
<organism evidence="2 3">
    <name type="scientific">Sistotremastrum niveocremeum HHB9708</name>
    <dbReference type="NCBI Taxonomy" id="1314777"/>
    <lineage>
        <taxon>Eukaryota</taxon>
        <taxon>Fungi</taxon>
        <taxon>Dikarya</taxon>
        <taxon>Basidiomycota</taxon>
        <taxon>Agaricomycotina</taxon>
        <taxon>Agaricomycetes</taxon>
        <taxon>Sistotremastrales</taxon>
        <taxon>Sistotremastraceae</taxon>
        <taxon>Sertulicium</taxon>
        <taxon>Sertulicium niveocremeum</taxon>
    </lineage>
</organism>
<keyword evidence="1" id="KW-0472">Membrane</keyword>
<proteinExistence type="predicted"/>
<protein>
    <submittedName>
        <fullName evidence="2">Uncharacterized protein</fullName>
    </submittedName>
</protein>
<keyword evidence="1" id="KW-1133">Transmembrane helix</keyword>
<dbReference type="AlphaFoldDB" id="A0A164TDB6"/>
<gene>
    <name evidence="2" type="ORF">SISNIDRAFT_486807</name>
</gene>
<dbReference type="EMBL" id="KV419411">
    <property type="protein sequence ID" value="KZS92277.1"/>
    <property type="molecule type" value="Genomic_DNA"/>
</dbReference>